<sequence length="92" mass="10059">MSGTAHSNESRVMGSAVAVLGIAFVGLSALNFSTRDYLMATWALTMAAAQMIFALQYLRWHKSRPLWANIVLGAVLATMLILGYLDLKDLQL</sequence>
<keyword evidence="1" id="KW-0812">Transmembrane</keyword>
<reference evidence="2 3" key="1">
    <citation type="submission" date="2021-08" db="EMBL/GenBank/DDBJ databases">
        <title>Nocardioides bacterium WL0053 sp. nov., isolated from the sediment.</title>
        <authorList>
            <person name="Wang L."/>
            <person name="Zhang D."/>
            <person name="Zhang A."/>
        </authorList>
    </citation>
    <scope>NUCLEOTIDE SEQUENCE [LARGE SCALE GENOMIC DNA]</scope>
    <source>
        <strain evidence="2 3">WL0053</strain>
    </source>
</reference>
<evidence type="ECO:0000256" key="1">
    <source>
        <dbReference type="SAM" id="Phobius"/>
    </source>
</evidence>
<dbReference type="Proteomes" id="UP000754710">
    <property type="component" value="Unassembled WGS sequence"/>
</dbReference>
<proteinExistence type="predicted"/>
<name>A0ABS7RRN2_9ACTN</name>
<evidence type="ECO:0008006" key="4">
    <source>
        <dbReference type="Google" id="ProtNLM"/>
    </source>
</evidence>
<evidence type="ECO:0000313" key="2">
    <source>
        <dbReference type="EMBL" id="MBY9076645.1"/>
    </source>
</evidence>
<feature type="transmembrane region" description="Helical" evidence="1">
    <location>
        <begin position="12"/>
        <end position="31"/>
    </location>
</feature>
<protein>
    <recommendedName>
        <fullName evidence="4">Caa(3)-type oxidase subunit IV</fullName>
    </recommendedName>
</protein>
<organism evidence="2 3">
    <name type="scientific">Nocardioides jiangsuensis</name>
    <dbReference type="NCBI Taxonomy" id="2866161"/>
    <lineage>
        <taxon>Bacteria</taxon>
        <taxon>Bacillati</taxon>
        <taxon>Actinomycetota</taxon>
        <taxon>Actinomycetes</taxon>
        <taxon>Propionibacteriales</taxon>
        <taxon>Nocardioidaceae</taxon>
        <taxon>Nocardioides</taxon>
    </lineage>
</organism>
<feature type="transmembrane region" description="Helical" evidence="1">
    <location>
        <begin position="65"/>
        <end position="85"/>
    </location>
</feature>
<keyword evidence="1" id="KW-1133">Transmembrane helix</keyword>
<keyword evidence="3" id="KW-1185">Reference proteome</keyword>
<gene>
    <name evidence="2" type="ORF">K1X13_17560</name>
</gene>
<accession>A0ABS7RRN2</accession>
<comment type="caution">
    <text evidence="2">The sequence shown here is derived from an EMBL/GenBank/DDBJ whole genome shotgun (WGS) entry which is preliminary data.</text>
</comment>
<feature type="transmembrane region" description="Helical" evidence="1">
    <location>
        <begin position="37"/>
        <end position="58"/>
    </location>
</feature>
<dbReference type="EMBL" id="JAIEZQ010000003">
    <property type="protein sequence ID" value="MBY9076645.1"/>
    <property type="molecule type" value="Genomic_DNA"/>
</dbReference>
<keyword evidence="1" id="KW-0472">Membrane</keyword>
<dbReference type="RefSeq" id="WP_221026440.1">
    <property type="nucleotide sequence ID" value="NZ_JAIEZQ010000003.1"/>
</dbReference>
<evidence type="ECO:0000313" key="3">
    <source>
        <dbReference type="Proteomes" id="UP000754710"/>
    </source>
</evidence>